<dbReference type="AlphaFoldDB" id="X1RT24"/>
<proteinExistence type="predicted"/>
<organism evidence="1">
    <name type="scientific">marine sediment metagenome</name>
    <dbReference type="NCBI Taxonomy" id="412755"/>
    <lineage>
        <taxon>unclassified sequences</taxon>
        <taxon>metagenomes</taxon>
        <taxon>ecological metagenomes</taxon>
    </lineage>
</organism>
<feature type="non-terminal residue" evidence="1">
    <location>
        <position position="58"/>
    </location>
</feature>
<evidence type="ECO:0000313" key="1">
    <source>
        <dbReference type="EMBL" id="GAI83803.1"/>
    </source>
</evidence>
<protein>
    <submittedName>
        <fullName evidence="1">Uncharacterized protein</fullName>
    </submittedName>
</protein>
<accession>X1RT24</accession>
<name>X1RT24_9ZZZZ</name>
<dbReference type="EMBL" id="BARW01012403">
    <property type="protein sequence ID" value="GAI83803.1"/>
    <property type="molecule type" value="Genomic_DNA"/>
</dbReference>
<reference evidence="1" key="1">
    <citation type="journal article" date="2014" name="Front. Microbiol.">
        <title>High frequency of phylogenetically diverse reductive dehalogenase-homologous genes in deep subseafloor sedimentary metagenomes.</title>
        <authorList>
            <person name="Kawai M."/>
            <person name="Futagami T."/>
            <person name="Toyoda A."/>
            <person name="Takaki Y."/>
            <person name="Nishi S."/>
            <person name="Hori S."/>
            <person name="Arai W."/>
            <person name="Tsubouchi T."/>
            <person name="Morono Y."/>
            <person name="Uchiyama I."/>
            <person name="Ito T."/>
            <person name="Fujiyama A."/>
            <person name="Inagaki F."/>
            <person name="Takami H."/>
        </authorList>
    </citation>
    <scope>NUCLEOTIDE SEQUENCE</scope>
    <source>
        <strain evidence="1">Expedition CK06-06</strain>
    </source>
</reference>
<comment type="caution">
    <text evidence="1">The sequence shown here is derived from an EMBL/GenBank/DDBJ whole genome shotgun (WGS) entry which is preliminary data.</text>
</comment>
<gene>
    <name evidence="1" type="ORF">S12H4_23376</name>
</gene>
<sequence length="58" mass="6585">MIEDFIEGLKKKFGVEKMPTGNKEIHEFVHTIYNGIKGGEVRDCVKMTVFKLRANSGL</sequence>